<feature type="compositionally biased region" description="Polar residues" evidence="7">
    <location>
        <begin position="87"/>
        <end position="103"/>
    </location>
</feature>
<evidence type="ECO:0000256" key="4">
    <source>
        <dbReference type="ARBA" id="ARBA00023125"/>
    </source>
</evidence>
<evidence type="ECO:0000256" key="2">
    <source>
        <dbReference type="ARBA" id="ARBA00022771"/>
    </source>
</evidence>
<dbReference type="PROSITE" id="PS50016">
    <property type="entry name" value="ZF_PHD_2"/>
    <property type="match status" value="1"/>
</dbReference>
<dbReference type="InterPro" id="IPR013083">
    <property type="entry name" value="Znf_RING/FYVE/PHD"/>
</dbReference>
<dbReference type="InterPro" id="IPR001766">
    <property type="entry name" value="Fork_head_dom"/>
</dbReference>
<feature type="region of interest" description="Disordered" evidence="7">
    <location>
        <begin position="462"/>
        <end position="481"/>
    </location>
</feature>
<dbReference type="InterPro" id="IPR036390">
    <property type="entry name" value="WH_DNA-bd_sf"/>
</dbReference>
<dbReference type="GO" id="GO:0003700">
    <property type="term" value="F:DNA-binding transcription factor activity"/>
    <property type="evidence" value="ECO:0007669"/>
    <property type="project" value="InterPro"/>
</dbReference>
<feature type="region of interest" description="Disordered" evidence="7">
    <location>
        <begin position="1175"/>
        <end position="1262"/>
    </location>
</feature>
<dbReference type="EMBL" id="ML978124">
    <property type="protein sequence ID" value="KAF2100528.1"/>
    <property type="molecule type" value="Genomic_DNA"/>
</dbReference>
<feature type="region of interest" description="Disordered" evidence="7">
    <location>
        <begin position="545"/>
        <end position="572"/>
    </location>
</feature>
<evidence type="ECO:0008006" key="12">
    <source>
        <dbReference type="Google" id="ProtNLM"/>
    </source>
</evidence>
<feature type="compositionally biased region" description="Basic and acidic residues" evidence="7">
    <location>
        <begin position="1442"/>
        <end position="1452"/>
    </location>
</feature>
<feature type="region of interest" description="Disordered" evidence="7">
    <location>
        <begin position="839"/>
        <end position="873"/>
    </location>
</feature>
<reference evidence="10" key="1">
    <citation type="journal article" date="2020" name="Stud. Mycol.">
        <title>101 Dothideomycetes genomes: a test case for predicting lifestyles and emergence of pathogens.</title>
        <authorList>
            <person name="Haridas S."/>
            <person name="Albert R."/>
            <person name="Binder M."/>
            <person name="Bloem J."/>
            <person name="Labutti K."/>
            <person name="Salamov A."/>
            <person name="Andreopoulos B."/>
            <person name="Baker S."/>
            <person name="Barry K."/>
            <person name="Bills G."/>
            <person name="Bluhm B."/>
            <person name="Cannon C."/>
            <person name="Castanera R."/>
            <person name="Culley D."/>
            <person name="Daum C."/>
            <person name="Ezra D."/>
            <person name="Gonzalez J."/>
            <person name="Henrissat B."/>
            <person name="Kuo A."/>
            <person name="Liang C."/>
            <person name="Lipzen A."/>
            <person name="Lutzoni F."/>
            <person name="Magnuson J."/>
            <person name="Mondo S."/>
            <person name="Nolan M."/>
            <person name="Ohm R."/>
            <person name="Pangilinan J."/>
            <person name="Park H.-J."/>
            <person name="Ramirez L."/>
            <person name="Alfaro M."/>
            <person name="Sun H."/>
            <person name="Tritt A."/>
            <person name="Yoshinaga Y."/>
            <person name="Zwiers L.-H."/>
            <person name="Turgeon B."/>
            <person name="Goodwin S."/>
            <person name="Spatafora J."/>
            <person name="Crous P."/>
            <person name="Grigoriev I."/>
        </authorList>
    </citation>
    <scope>NUCLEOTIDE SEQUENCE</scope>
    <source>
        <strain evidence="10">CBS 133067</strain>
    </source>
</reference>
<feature type="domain" description="Fork-head" evidence="9">
    <location>
        <begin position="1272"/>
        <end position="1350"/>
    </location>
</feature>
<gene>
    <name evidence="10" type="ORF">NA57DRAFT_74134</name>
</gene>
<evidence type="ECO:0000259" key="8">
    <source>
        <dbReference type="PROSITE" id="PS50016"/>
    </source>
</evidence>
<dbReference type="Gene3D" id="3.30.40.10">
    <property type="entry name" value="Zinc/RING finger domain, C3HC4 (zinc finger)"/>
    <property type="match status" value="1"/>
</dbReference>
<dbReference type="SUPFAM" id="SSF46785">
    <property type="entry name" value="Winged helix' DNA-binding domain"/>
    <property type="match status" value="1"/>
</dbReference>
<sequence length="1702" mass="187378">MGNTQSKEPSEDLDTSLNGDAIFENINELREDALRQVSAEDPGRDDVGTEMDPLVQVTRHPVSNPSSTRPRSISPPPTKRRRLGATDSYSPSLNHSASWTPDTHQSEAEAYRPGPDKVRFTGEPHRGRVHSAQSGYTQDLPTSRRGSSISIDEKLPLSSPPIRSQSNGGYQDRRQGTNVIHSNTFSDPLSALDRHDQGNNPGFDFSKVPRGPWRDTVTFDDLTDPHIFITSETVPVLSSTVKHLRALFKRQSVIPKQIKLDQDGYYVFFENSTQGVDDLRRCLDNFDRRLLFNQYEMRMRYMRGRPKTTYHPGLDNSPYKVQSNPPPATKDDPLRRVSDRTPQMSPIDSNSNSVGAGFTAGDRSRPEPNPRGRLASSFKRIPDTGSDTVLEATTSTIQQPTTATTLDQEYDVDYRRELHNGEVLHLPSQNSNQDLPDRVPASIPDETSRLKSEAIRRLSIPDHIGVEEGQSSPRSLTPSDISSATARKYEKECHRCKQPDQAHNAFVKCVTCVRRFHDACRVPPPGPSDTLTTWQCNHCKKKGREVPVVQDKRVPESSKATQPPSAPSLTLPERLAWDQSEAEVMNLGEGEAETTAGAEAEFTDDQSAAMSISDGVSKQIAIPNPVPTDLTPAPATEMSDAPVEPQKSNPKEVDTELGENISNVNPVPTDLTPAPATEMSDAPMSLATTPATPMLPEPMPPEPEPFTDNEMADPRKRGRAKKTNIPVVSTRNLNATLDGASSREYDLSSPSIDDATLLVNASFAIAQKELPSSSGRGTSSSPTKTSTLGQCSSCGKKMFLCKAGTICAACKKRQEDIEMQAKIQSEKAIVEAAPSMNHPLPQQIQSAGSTPRDLQQDKGNQPQFALPQKPAAVSETPMLDSLAKDAQNATSILNDVLQDKGKEKQSHQPTPLLEPAQRIPKRITKRAPSQTSRSTVKLSEASKYSGASKPSEAPRPSEVLESSGAPKPLEAPKPSKAPRPPETSKPSEAPKPSEATKPLVGSVLSKPHLEPAAEIVEPPPRDVNQRQNFQSETLETPIVETSMDSTTDHVLSQTTGIIPSGSQSFKPTISKEVTAAVPISESHSSNEVANSPSTTVPAPKDPITRSPLALRLTRNPEDVFQGRVSGPIHQALAAMADSELTIAFRILNDTPEARDNIQTFRNCLDAFARAQTADDEADATQAGMRTAEPQNRGSNASNALVTDSDVSNSRRPKEINHRPNLSGQESTRSTQSAINQSNESEKITAQANDGNVAQSQYVDSDEAPNQRLPRHFSLSQVCALALLSTPSRRLSHPQICNWISSQNLFKYRSSDPTKWKTSMSAILSGNVNFERTPAMPGDDGYAFYTFVKGKAKDFKHLNPKEGQVEEGATASQSLLGSPVSKKTTLKSPKEASTEQNHRGRTSELRRDAVDSSSSPVRHRIKPTRKTTAQTTSSRVETQLLERSSDAEVEQQRGQKRLRRFSPRHDDDVDMEEAPNSAERASRPTGRQNVASHYDGYPTIDEMIARHVPVEDHLWNLSDSDDAFNPFEERPSSEDGDDELLALIDSNDEKAEFEDKDLFAVRPELHPDVVLLDFEARRQEIEARPTRKQLNGHFDPVPRADVQEKYGVLPHRVRGKQKEIELPVLEDDDLGNLGGDEAARPRSERWKVVNTIEDAFELPDDMIKFTYEGQLAWRDGTRVNGELPRPKTVYKVGRVEESRTRSK</sequence>
<evidence type="ECO:0000256" key="7">
    <source>
        <dbReference type="SAM" id="MobiDB-lite"/>
    </source>
</evidence>
<comment type="subcellular location">
    <subcellularLocation>
        <location evidence="5">Nucleus</location>
    </subcellularLocation>
</comment>
<dbReference type="OrthoDB" id="5431456at2759"/>
<feature type="compositionally biased region" description="Polar residues" evidence="7">
    <location>
        <begin position="469"/>
        <end position="481"/>
    </location>
</feature>
<dbReference type="InterPro" id="IPR036388">
    <property type="entry name" value="WH-like_DNA-bd_sf"/>
</dbReference>
<feature type="compositionally biased region" description="Polar residues" evidence="7">
    <location>
        <begin position="1369"/>
        <end position="1386"/>
    </location>
</feature>
<feature type="compositionally biased region" description="Basic and acidic residues" evidence="7">
    <location>
        <begin position="1387"/>
        <end position="1409"/>
    </location>
</feature>
<feature type="compositionally biased region" description="Low complexity" evidence="7">
    <location>
        <begin position="63"/>
        <end position="72"/>
    </location>
</feature>
<dbReference type="PROSITE" id="PS50039">
    <property type="entry name" value="FORK_HEAD_3"/>
    <property type="match status" value="1"/>
</dbReference>
<feature type="compositionally biased region" description="Polar residues" evidence="7">
    <location>
        <begin position="340"/>
        <end position="354"/>
    </location>
</feature>
<comment type="caution">
    <text evidence="10">The sequence shown here is derived from an EMBL/GenBank/DDBJ whole genome shotgun (WGS) entry which is preliminary data.</text>
</comment>
<dbReference type="Gene3D" id="1.10.10.10">
    <property type="entry name" value="Winged helix-like DNA-binding domain superfamily/Winged helix DNA-binding domain"/>
    <property type="match status" value="1"/>
</dbReference>
<keyword evidence="11" id="KW-1185">Reference proteome</keyword>
<evidence type="ECO:0000256" key="1">
    <source>
        <dbReference type="ARBA" id="ARBA00022723"/>
    </source>
</evidence>
<feature type="region of interest" description="Disordered" evidence="7">
    <location>
        <begin position="33"/>
        <end position="175"/>
    </location>
</feature>
<feature type="compositionally biased region" description="Polar residues" evidence="7">
    <location>
        <begin position="840"/>
        <end position="863"/>
    </location>
</feature>
<feature type="compositionally biased region" description="Polar residues" evidence="7">
    <location>
        <begin position="1219"/>
        <end position="1258"/>
    </location>
</feature>
<keyword evidence="1" id="KW-0479">Metal-binding</keyword>
<dbReference type="SMART" id="SM00339">
    <property type="entry name" value="FH"/>
    <property type="match status" value="1"/>
</dbReference>
<evidence type="ECO:0000256" key="6">
    <source>
        <dbReference type="PROSITE-ProRule" id="PRU00146"/>
    </source>
</evidence>
<feature type="compositionally biased region" description="Polar residues" evidence="7">
    <location>
        <begin position="131"/>
        <end position="150"/>
    </location>
</feature>
<feature type="compositionally biased region" description="Polar residues" evidence="7">
    <location>
        <begin position="1081"/>
        <end position="1096"/>
    </location>
</feature>
<feature type="region of interest" description="Disordered" evidence="7">
    <location>
        <begin position="899"/>
        <end position="1027"/>
    </location>
</feature>
<feature type="compositionally biased region" description="Polar residues" evidence="7">
    <location>
        <begin position="1188"/>
        <end position="1209"/>
    </location>
</feature>
<dbReference type="GO" id="GO:0008270">
    <property type="term" value="F:zinc ion binding"/>
    <property type="evidence" value="ECO:0007669"/>
    <property type="project" value="UniProtKB-KW"/>
</dbReference>
<dbReference type="InterPro" id="IPR019787">
    <property type="entry name" value="Znf_PHD-finger"/>
</dbReference>
<dbReference type="InterPro" id="IPR011011">
    <property type="entry name" value="Znf_FYVE_PHD"/>
</dbReference>
<dbReference type="Proteomes" id="UP000799772">
    <property type="component" value="Unassembled WGS sequence"/>
</dbReference>
<evidence type="ECO:0000256" key="5">
    <source>
        <dbReference type="PROSITE-ProRule" id="PRU00089"/>
    </source>
</evidence>
<protein>
    <recommendedName>
        <fullName evidence="12">Fork-head domain-containing protein</fullName>
    </recommendedName>
</protein>
<dbReference type="SUPFAM" id="SSF57903">
    <property type="entry name" value="FYVE/PHD zinc finger"/>
    <property type="match status" value="1"/>
</dbReference>
<keyword evidence="5" id="KW-0539">Nucleus</keyword>
<dbReference type="InterPro" id="IPR024636">
    <property type="entry name" value="SET_assoc"/>
</dbReference>
<evidence type="ECO:0000313" key="11">
    <source>
        <dbReference type="Proteomes" id="UP000799772"/>
    </source>
</evidence>
<feature type="compositionally biased region" description="Basic and acidic residues" evidence="7">
    <location>
        <begin position="329"/>
        <end position="339"/>
    </location>
</feature>
<dbReference type="Pfam" id="PF00250">
    <property type="entry name" value="Forkhead"/>
    <property type="match status" value="1"/>
</dbReference>
<feature type="region of interest" description="Disordered" evidence="7">
    <location>
        <begin position="306"/>
        <end position="385"/>
    </location>
</feature>
<accession>A0A9P4M7K5</accession>
<dbReference type="Pfam" id="PF11767">
    <property type="entry name" value="SET_assoc"/>
    <property type="match status" value="1"/>
</dbReference>
<proteinExistence type="predicted"/>
<evidence type="ECO:0000313" key="10">
    <source>
        <dbReference type="EMBL" id="KAF2100528.1"/>
    </source>
</evidence>
<keyword evidence="2 6" id="KW-0863">Zinc-finger</keyword>
<feature type="domain" description="PHD-type" evidence="8">
    <location>
        <begin position="490"/>
        <end position="542"/>
    </location>
</feature>
<organism evidence="10 11">
    <name type="scientific">Rhizodiscina lignyota</name>
    <dbReference type="NCBI Taxonomy" id="1504668"/>
    <lineage>
        <taxon>Eukaryota</taxon>
        <taxon>Fungi</taxon>
        <taxon>Dikarya</taxon>
        <taxon>Ascomycota</taxon>
        <taxon>Pezizomycotina</taxon>
        <taxon>Dothideomycetes</taxon>
        <taxon>Pleosporomycetidae</taxon>
        <taxon>Aulographales</taxon>
        <taxon>Rhizodiscinaceae</taxon>
        <taxon>Rhizodiscina</taxon>
    </lineage>
</organism>
<feature type="compositionally biased region" description="Polar residues" evidence="7">
    <location>
        <begin position="927"/>
        <end position="937"/>
    </location>
</feature>
<feature type="compositionally biased region" description="Polar residues" evidence="7">
    <location>
        <begin position="1425"/>
        <end position="1436"/>
    </location>
</feature>
<feature type="compositionally biased region" description="Basic and acidic residues" evidence="7">
    <location>
        <begin position="104"/>
        <end position="126"/>
    </location>
</feature>
<dbReference type="CDD" id="cd15489">
    <property type="entry name" value="PHD_SF"/>
    <property type="match status" value="1"/>
</dbReference>
<keyword evidence="4 5" id="KW-0238">DNA-binding</keyword>
<feature type="DNA-binding region" description="Fork-head" evidence="5">
    <location>
        <begin position="1272"/>
        <end position="1350"/>
    </location>
</feature>
<evidence type="ECO:0000259" key="9">
    <source>
        <dbReference type="PROSITE" id="PS50039"/>
    </source>
</evidence>
<feature type="compositionally biased region" description="Pro residues" evidence="7">
    <location>
        <begin position="969"/>
        <end position="983"/>
    </location>
</feature>
<feature type="region of interest" description="Disordered" evidence="7">
    <location>
        <begin position="1362"/>
        <end position="1493"/>
    </location>
</feature>
<name>A0A9P4M7K5_9PEZI</name>
<dbReference type="GO" id="GO:0043565">
    <property type="term" value="F:sequence-specific DNA binding"/>
    <property type="evidence" value="ECO:0007669"/>
    <property type="project" value="InterPro"/>
</dbReference>
<feature type="region of interest" description="Disordered" evidence="7">
    <location>
        <begin position="620"/>
        <end position="653"/>
    </location>
</feature>
<feature type="region of interest" description="Disordered" evidence="7">
    <location>
        <begin position="1080"/>
        <end position="1108"/>
    </location>
</feature>
<feature type="region of interest" description="Disordered" evidence="7">
    <location>
        <begin position="1"/>
        <end position="20"/>
    </location>
</feature>
<evidence type="ECO:0000256" key="3">
    <source>
        <dbReference type="ARBA" id="ARBA00022833"/>
    </source>
</evidence>
<dbReference type="GO" id="GO:0005634">
    <property type="term" value="C:nucleus"/>
    <property type="evidence" value="ECO:0007669"/>
    <property type="project" value="UniProtKB-SubCell"/>
</dbReference>
<keyword evidence="3" id="KW-0862">Zinc</keyword>